<dbReference type="CDD" id="cd14748">
    <property type="entry name" value="PBP2_UgpB"/>
    <property type="match status" value="1"/>
</dbReference>
<dbReference type="InterPro" id="IPR006059">
    <property type="entry name" value="SBP"/>
</dbReference>
<protein>
    <submittedName>
        <fullName evidence="2">Family 1 extracellular solute-binding protein</fullName>
    </submittedName>
</protein>
<keyword evidence="1" id="KW-0732">Signal</keyword>
<dbReference type="PANTHER" id="PTHR43649:SF12">
    <property type="entry name" value="DIACETYLCHITOBIOSE BINDING PROTEIN DASA"/>
    <property type="match status" value="1"/>
</dbReference>
<accession>H6NCS7</accession>
<feature type="signal peptide" evidence="1">
    <location>
        <begin position="1"/>
        <end position="30"/>
    </location>
</feature>
<dbReference type="EMBL" id="CP003235">
    <property type="protein sequence ID" value="AFC29409.1"/>
    <property type="molecule type" value="Genomic_DNA"/>
</dbReference>
<sequence>MSKSRPFTTRRFIPAASLMLAASLALSACAKTDPAPAAGTGAAPAQGGTAASAKVKLNYWTPFSGGDGDFMNEMVKKFNEESKDTQVEILNSKSEDYYTKLQTAVASDQAPDVAVMHSARLPQFVPAGTLSPLDEHASSAGVNWGDFNKNILDSTVYDGRHYSIPLDTHALVMYYNTKFLDQAGVLKDGRPVFEKSPEGFTAFLQKIKDSVPKDVAPLAQPNVRIDAYWMFWGFYNQLKDGGKFYGEDGKKGALNNPAALQALEYVNSLYTKELIPPNINDAFKLFLEGKAAVLVTGVWGTGAFENAKGLEFGVVPMPQIYDQPATWGDSHTLVLPKHSKEDPAKQKAAVAFSNWLAQHGAMWAKAGHVPAVTKVTQSDEFKALKYRAEYVESANYVKYWPRNGKQGQINDEIIKEFEKMMFKKQDPAATLKNADAIIDKLNK</sequence>
<proteinExistence type="predicted"/>
<dbReference type="Pfam" id="PF01547">
    <property type="entry name" value="SBP_bac_1"/>
    <property type="match status" value="1"/>
</dbReference>
<dbReference type="PANTHER" id="PTHR43649">
    <property type="entry name" value="ARABINOSE-BINDING PROTEIN-RELATED"/>
    <property type="match status" value="1"/>
</dbReference>
<organism evidence="2 3">
    <name type="scientific">Paenibacillus mucilaginosus 3016</name>
    <dbReference type="NCBI Taxonomy" id="1116391"/>
    <lineage>
        <taxon>Bacteria</taxon>
        <taxon>Bacillati</taxon>
        <taxon>Bacillota</taxon>
        <taxon>Bacilli</taxon>
        <taxon>Bacillales</taxon>
        <taxon>Paenibacillaceae</taxon>
        <taxon>Paenibacillus</taxon>
    </lineage>
</organism>
<dbReference type="InterPro" id="IPR050490">
    <property type="entry name" value="Bact_solute-bd_prot1"/>
</dbReference>
<gene>
    <name evidence="2" type="ORF">PM3016_2523</name>
</gene>
<dbReference type="KEGG" id="pmq:PM3016_2523"/>
<name>H6NCS7_9BACL</name>
<dbReference type="RefSeq" id="WP_014369735.1">
    <property type="nucleotide sequence ID" value="NC_016935.1"/>
</dbReference>
<evidence type="ECO:0000313" key="2">
    <source>
        <dbReference type="EMBL" id="AFC29409.1"/>
    </source>
</evidence>
<dbReference type="SUPFAM" id="SSF53850">
    <property type="entry name" value="Periplasmic binding protein-like II"/>
    <property type="match status" value="1"/>
</dbReference>
<evidence type="ECO:0000256" key="1">
    <source>
        <dbReference type="SAM" id="SignalP"/>
    </source>
</evidence>
<dbReference type="PROSITE" id="PS51257">
    <property type="entry name" value="PROKAR_LIPOPROTEIN"/>
    <property type="match status" value="1"/>
</dbReference>
<evidence type="ECO:0000313" key="3">
    <source>
        <dbReference type="Proteomes" id="UP000007523"/>
    </source>
</evidence>
<dbReference type="AlphaFoldDB" id="H6NCS7"/>
<keyword evidence="3" id="KW-1185">Reference proteome</keyword>
<dbReference type="HOGENOM" id="CLU_031285_10_0_9"/>
<dbReference type="Proteomes" id="UP000007523">
    <property type="component" value="Chromosome"/>
</dbReference>
<reference evidence="2 3" key="1">
    <citation type="journal article" date="2012" name="J. Bacteriol.">
        <title>Complete Genome Sequence of Paenibacillus mucilaginosus 3016, a Bacterium Functional as Microbial Fertilizer.</title>
        <authorList>
            <person name="Ma M."/>
            <person name="Wang Z."/>
            <person name="Li L."/>
            <person name="Jiang X."/>
            <person name="Guan D."/>
            <person name="Cao F."/>
            <person name="Chen H."/>
            <person name="Wang X."/>
            <person name="Shen D."/>
            <person name="Du B."/>
            <person name="Li J."/>
        </authorList>
    </citation>
    <scope>NUCLEOTIDE SEQUENCE [LARGE SCALE GENOMIC DNA]</scope>
    <source>
        <strain evidence="2 3">3016</strain>
    </source>
</reference>
<feature type="chain" id="PRO_5039089967" evidence="1">
    <location>
        <begin position="31"/>
        <end position="443"/>
    </location>
</feature>
<dbReference type="Gene3D" id="3.40.190.10">
    <property type="entry name" value="Periplasmic binding protein-like II"/>
    <property type="match status" value="1"/>
</dbReference>
<dbReference type="STRING" id="1116391.PM3016_2523"/>